<dbReference type="EMBL" id="CAAALY010026265">
    <property type="protein sequence ID" value="VEL15875.1"/>
    <property type="molecule type" value="Genomic_DNA"/>
</dbReference>
<proteinExistence type="predicted"/>
<comment type="caution">
    <text evidence="1">The sequence shown here is derived from an EMBL/GenBank/DDBJ whole genome shotgun (WGS) entry which is preliminary data.</text>
</comment>
<keyword evidence="2" id="KW-1185">Reference proteome</keyword>
<dbReference type="Proteomes" id="UP000784294">
    <property type="component" value="Unassembled WGS sequence"/>
</dbReference>
<accession>A0A3S5B8A1</accession>
<gene>
    <name evidence="1" type="ORF">PXEA_LOCUS9315</name>
</gene>
<reference evidence="1" key="1">
    <citation type="submission" date="2018-11" db="EMBL/GenBank/DDBJ databases">
        <authorList>
            <consortium name="Pathogen Informatics"/>
        </authorList>
    </citation>
    <scope>NUCLEOTIDE SEQUENCE</scope>
</reference>
<organism evidence="1 2">
    <name type="scientific">Protopolystoma xenopodis</name>
    <dbReference type="NCBI Taxonomy" id="117903"/>
    <lineage>
        <taxon>Eukaryota</taxon>
        <taxon>Metazoa</taxon>
        <taxon>Spiralia</taxon>
        <taxon>Lophotrochozoa</taxon>
        <taxon>Platyhelminthes</taxon>
        <taxon>Monogenea</taxon>
        <taxon>Polyopisthocotylea</taxon>
        <taxon>Polystomatidea</taxon>
        <taxon>Polystomatidae</taxon>
        <taxon>Protopolystoma</taxon>
    </lineage>
</organism>
<protein>
    <submittedName>
        <fullName evidence="1">Uncharacterized protein</fullName>
    </submittedName>
</protein>
<dbReference type="AlphaFoldDB" id="A0A3S5B8A1"/>
<evidence type="ECO:0000313" key="2">
    <source>
        <dbReference type="Proteomes" id="UP000784294"/>
    </source>
</evidence>
<evidence type="ECO:0000313" key="1">
    <source>
        <dbReference type="EMBL" id="VEL15875.1"/>
    </source>
</evidence>
<name>A0A3S5B8A1_9PLAT</name>
<sequence length="189" mass="21151">MWQTKDRVNELTTDKGLISLSIPGIHVEFSFLQRAGSRCVEGDEAKGQSLRGELTFLPPSGQIHPFAPIVYFTHFLCPIPGMQKPVKNSLCVFLPLLPPNRPGLCEKNVAKAVAWYFDCFLPILKLSGSTATGGYGKLRKSSALAWQEPLKTRIGMRKQFSALRGLTESDKNKTTAWIRGRRKLSRDFK</sequence>